<accession>A0A6C0HZ48</accession>
<dbReference type="InterPro" id="IPR036873">
    <property type="entry name" value="Rhodanese-like_dom_sf"/>
</dbReference>
<sequence length="136" mass="15854">MEWFIKKKSDNIQVGFENMKLAIENKYVIINTLPIDEQSCLIYSTIHANTEETIINNMLLKDEDNIIIIYGRNSTDKSPNIKCDQLKQLGFDKVYIYNGGLFEWLLLQNIYGESEFPTTINCKDLLIFREPTIKIP</sequence>
<dbReference type="EMBL" id="MN740048">
    <property type="protein sequence ID" value="QHT85864.1"/>
    <property type="molecule type" value="Genomic_DNA"/>
</dbReference>
<dbReference type="Gene3D" id="3.40.250.10">
    <property type="entry name" value="Rhodanese-like domain"/>
    <property type="match status" value="1"/>
</dbReference>
<evidence type="ECO:0000259" key="1">
    <source>
        <dbReference type="PROSITE" id="PS50206"/>
    </source>
</evidence>
<dbReference type="SUPFAM" id="SSF52821">
    <property type="entry name" value="Rhodanese/Cell cycle control phosphatase"/>
    <property type="match status" value="1"/>
</dbReference>
<evidence type="ECO:0000313" key="2">
    <source>
        <dbReference type="EMBL" id="QHT85864.1"/>
    </source>
</evidence>
<dbReference type="PROSITE" id="PS50206">
    <property type="entry name" value="RHODANESE_3"/>
    <property type="match status" value="1"/>
</dbReference>
<reference evidence="2" key="1">
    <citation type="journal article" date="2020" name="Nature">
        <title>Giant virus diversity and host interactions through global metagenomics.</title>
        <authorList>
            <person name="Schulz F."/>
            <person name="Roux S."/>
            <person name="Paez-Espino D."/>
            <person name="Jungbluth S."/>
            <person name="Walsh D.A."/>
            <person name="Denef V.J."/>
            <person name="McMahon K.D."/>
            <person name="Konstantinidis K.T."/>
            <person name="Eloe-Fadrosh E.A."/>
            <person name="Kyrpides N.C."/>
            <person name="Woyke T."/>
        </authorList>
    </citation>
    <scope>NUCLEOTIDE SEQUENCE</scope>
    <source>
        <strain evidence="2">GVMAG-M-3300023184-182</strain>
    </source>
</reference>
<organism evidence="2">
    <name type="scientific">viral metagenome</name>
    <dbReference type="NCBI Taxonomy" id="1070528"/>
    <lineage>
        <taxon>unclassified sequences</taxon>
        <taxon>metagenomes</taxon>
        <taxon>organismal metagenomes</taxon>
    </lineage>
</organism>
<dbReference type="AlphaFoldDB" id="A0A6C0HZ48"/>
<proteinExistence type="predicted"/>
<protein>
    <recommendedName>
        <fullName evidence="1">Rhodanese domain-containing protein</fullName>
    </recommendedName>
</protein>
<dbReference type="InterPro" id="IPR001763">
    <property type="entry name" value="Rhodanese-like_dom"/>
</dbReference>
<name>A0A6C0HZ48_9ZZZZ</name>
<feature type="domain" description="Rhodanese" evidence="1">
    <location>
        <begin position="86"/>
        <end position="109"/>
    </location>
</feature>
<dbReference type="Pfam" id="PF00581">
    <property type="entry name" value="Rhodanese"/>
    <property type="match status" value="1"/>
</dbReference>
<dbReference type="CDD" id="cd00158">
    <property type="entry name" value="RHOD"/>
    <property type="match status" value="1"/>
</dbReference>